<proteinExistence type="predicted"/>
<evidence type="ECO:0000313" key="3">
    <source>
        <dbReference type="Proteomes" id="UP000292535"/>
    </source>
</evidence>
<dbReference type="InterPro" id="IPR057630">
    <property type="entry name" value="Terminase_6"/>
</dbReference>
<reference evidence="2 3" key="1">
    <citation type="submission" date="2018-12" db="EMBL/GenBank/DDBJ databases">
        <title>Unveiling genomic diversity among members of the Bifidobacterium pseudolongum species, a widely distributed gut commensal of the animal kingdom.</title>
        <authorList>
            <person name="Lugli G.A."/>
            <person name="Duranti S."/>
            <person name="Albert K."/>
            <person name="Mancabelli L."/>
            <person name="Napoli S."/>
            <person name="Viappiani A."/>
            <person name="Anzalone R."/>
            <person name="Longhi G."/>
            <person name="Milani C."/>
            <person name="Turroni F."/>
            <person name="Alessandri G."/>
            <person name="Sela D.A."/>
            <person name="Van Sinderen D."/>
            <person name="Ventura M."/>
        </authorList>
    </citation>
    <scope>NUCLEOTIDE SEQUENCE [LARGE SCALE GENOMIC DNA]</scope>
    <source>
        <strain evidence="2 3">2032B</strain>
    </source>
</reference>
<dbReference type="Proteomes" id="UP000292535">
    <property type="component" value="Unassembled WGS sequence"/>
</dbReference>
<accession>A0A4Q5AEW2</accession>
<name>A0A4Q5AEW2_9BIFI</name>
<gene>
    <name evidence="2" type="ORF">PG2032B_1078</name>
</gene>
<dbReference type="Pfam" id="PF23931">
    <property type="entry name" value="Terminase_6"/>
    <property type="match status" value="1"/>
</dbReference>
<protein>
    <recommendedName>
        <fullName evidence="1">Terminase small subunit actinomycetes phage-type domain-containing protein</fullName>
    </recommendedName>
</protein>
<dbReference type="RefSeq" id="WP_129853683.1">
    <property type="nucleotide sequence ID" value="NZ_RYUQ01000002.1"/>
</dbReference>
<organism evidence="2 3">
    <name type="scientific">Bifidobacterium pseudolongum subsp. globosum</name>
    <dbReference type="NCBI Taxonomy" id="1690"/>
    <lineage>
        <taxon>Bacteria</taxon>
        <taxon>Bacillati</taxon>
        <taxon>Actinomycetota</taxon>
        <taxon>Actinomycetes</taxon>
        <taxon>Bifidobacteriales</taxon>
        <taxon>Bifidobacteriaceae</taxon>
        <taxon>Bifidobacterium</taxon>
    </lineage>
</organism>
<evidence type="ECO:0000313" key="2">
    <source>
        <dbReference type="EMBL" id="RYQ26482.1"/>
    </source>
</evidence>
<dbReference type="EMBL" id="RYUQ01000002">
    <property type="protein sequence ID" value="RYQ26482.1"/>
    <property type="molecule type" value="Genomic_DNA"/>
</dbReference>
<evidence type="ECO:0000259" key="1">
    <source>
        <dbReference type="Pfam" id="PF23931"/>
    </source>
</evidence>
<sequence>MASDKDMQALELMKKGVGVDEIRAQLGYRTAETCMKGVKRAIARSRRCKTIETERALELERLSDLYRIVYQMAKTEGDATSIQLCLRIGEQRMRLLAQPDPADETTLGSAFEETVAALDDDARDTAAIAAGRAIAAQMDYAIAHCVGIEVTKALYLMPYLMNILASLGATPKARADIASKLPAASAQTAEAKHEDNLMDEVEKYMSRFG</sequence>
<comment type="caution">
    <text evidence="2">The sequence shown here is derived from an EMBL/GenBank/DDBJ whole genome shotgun (WGS) entry which is preliminary data.</text>
</comment>
<dbReference type="AlphaFoldDB" id="A0A4Q5AEW2"/>
<feature type="domain" description="Terminase small subunit actinomycetes phage-type" evidence="1">
    <location>
        <begin position="121"/>
        <end position="187"/>
    </location>
</feature>